<keyword evidence="3" id="KW-1185">Reference proteome</keyword>
<gene>
    <name evidence="2" type="ORF">BU16DRAFT_587138</name>
</gene>
<dbReference type="AlphaFoldDB" id="A0A6A6RBU7"/>
<reference evidence="2" key="1">
    <citation type="journal article" date="2020" name="Stud. Mycol.">
        <title>101 Dothideomycetes genomes: a test case for predicting lifestyles and emergence of pathogens.</title>
        <authorList>
            <person name="Haridas S."/>
            <person name="Albert R."/>
            <person name="Binder M."/>
            <person name="Bloem J."/>
            <person name="Labutti K."/>
            <person name="Salamov A."/>
            <person name="Andreopoulos B."/>
            <person name="Baker S."/>
            <person name="Barry K."/>
            <person name="Bills G."/>
            <person name="Bluhm B."/>
            <person name="Cannon C."/>
            <person name="Castanera R."/>
            <person name="Culley D."/>
            <person name="Daum C."/>
            <person name="Ezra D."/>
            <person name="Gonzalez J."/>
            <person name="Henrissat B."/>
            <person name="Kuo A."/>
            <person name="Liang C."/>
            <person name="Lipzen A."/>
            <person name="Lutzoni F."/>
            <person name="Magnuson J."/>
            <person name="Mondo S."/>
            <person name="Nolan M."/>
            <person name="Ohm R."/>
            <person name="Pangilinan J."/>
            <person name="Park H.-J."/>
            <person name="Ramirez L."/>
            <person name="Alfaro M."/>
            <person name="Sun H."/>
            <person name="Tritt A."/>
            <person name="Yoshinaga Y."/>
            <person name="Zwiers L.-H."/>
            <person name="Turgeon B."/>
            <person name="Goodwin S."/>
            <person name="Spatafora J."/>
            <person name="Crous P."/>
            <person name="Grigoriev I."/>
        </authorList>
    </citation>
    <scope>NUCLEOTIDE SEQUENCE</scope>
    <source>
        <strain evidence="2">CBS 269.34</strain>
    </source>
</reference>
<evidence type="ECO:0000313" key="2">
    <source>
        <dbReference type="EMBL" id="KAF2501944.1"/>
    </source>
</evidence>
<feature type="region of interest" description="Disordered" evidence="1">
    <location>
        <begin position="123"/>
        <end position="166"/>
    </location>
</feature>
<dbReference type="EMBL" id="MU004181">
    <property type="protein sequence ID" value="KAF2501944.1"/>
    <property type="molecule type" value="Genomic_DNA"/>
</dbReference>
<dbReference type="OrthoDB" id="10624870at2759"/>
<proteinExistence type="predicted"/>
<organism evidence="2 3">
    <name type="scientific">Lophium mytilinum</name>
    <dbReference type="NCBI Taxonomy" id="390894"/>
    <lineage>
        <taxon>Eukaryota</taxon>
        <taxon>Fungi</taxon>
        <taxon>Dikarya</taxon>
        <taxon>Ascomycota</taxon>
        <taxon>Pezizomycotina</taxon>
        <taxon>Dothideomycetes</taxon>
        <taxon>Pleosporomycetidae</taxon>
        <taxon>Mytilinidiales</taxon>
        <taxon>Mytilinidiaceae</taxon>
        <taxon>Lophium</taxon>
    </lineage>
</organism>
<protein>
    <submittedName>
        <fullName evidence="2">Uncharacterized protein</fullName>
    </submittedName>
</protein>
<dbReference type="Proteomes" id="UP000799750">
    <property type="component" value="Unassembled WGS sequence"/>
</dbReference>
<name>A0A6A6RBU7_9PEZI</name>
<accession>A0A6A6RBU7</accession>
<evidence type="ECO:0000256" key="1">
    <source>
        <dbReference type="SAM" id="MobiDB-lite"/>
    </source>
</evidence>
<evidence type="ECO:0000313" key="3">
    <source>
        <dbReference type="Proteomes" id="UP000799750"/>
    </source>
</evidence>
<sequence>MSITRGEPVTHARLKKELGDVLPLPDASVKQLWLASHHLRQHIASMITCLRPRYVAVNVLTARNPAVDDKDKSRYSAAIVGRRDNARREEEVICGPAYGNSRREALYGLLDTVEEKVWEWLHPEPTEQPQGDQMEENGANSEERANKRRKPNEPTGLTAVVREMGI</sequence>